<dbReference type="AlphaFoldDB" id="W6MDQ4"/>
<name>W6MDQ4_9GAMM</name>
<accession>W6MDQ4</accession>
<evidence type="ECO:0000313" key="2">
    <source>
        <dbReference type="EMBL" id="CDI03268.1"/>
    </source>
</evidence>
<feature type="compositionally biased region" description="Polar residues" evidence="1">
    <location>
        <begin position="323"/>
        <end position="339"/>
    </location>
</feature>
<proteinExistence type="predicted"/>
<dbReference type="SUPFAM" id="SSF48452">
    <property type="entry name" value="TPR-like"/>
    <property type="match status" value="1"/>
</dbReference>
<feature type="compositionally biased region" description="Polar residues" evidence="1">
    <location>
        <begin position="358"/>
        <end position="367"/>
    </location>
</feature>
<dbReference type="Proteomes" id="UP000035760">
    <property type="component" value="Unassembled WGS sequence"/>
</dbReference>
<reference evidence="2" key="2">
    <citation type="submission" date="2014-03" db="EMBL/GenBank/DDBJ databases">
        <title>Candidatus Competibacter-lineage genomes retrieved from metagenomes reveal functional metabolic diversity.</title>
        <authorList>
            <person name="McIlroy S.J."/>
            <person name="Albertsen M."/>
            <person name="Andresen E.K."/>
            <person name="Saunders A.M."/>
            <person name="Kristiansen R."/>
            <person name="Stokholm-Bjerregaard M."/>
            <person name="Nielsen K.L."/>
            <person name="Nielsen P.H."/>
        </authorList>
    </citation>
    <scope>NUCLEOTIDE SEQUENCE</scope>
    <source>
        <strain evidence="2">Run_A_D11</strain>
    </source>
</reference>
<dbReference type="InterPro" id="IPR011990">
    <property type="entry name" value="TPR-like_helical_dom_sf"/>
</dbReference>
<comment type="caution">
    <text evidence="2">The sequence shown here is derived from an EMBL/GenBank/DDBJ whole genome shotgun (WGS) entry which is preliminary data.</text>
</comment>
<dbReference type="EMBL" id="CBTJ020000055">
    <property type="protein sequence ID" value="CDI03268.1"/>
    <property type="molecule type" value="Genomic_DNA"/>
</dbReference>
<dbReference type="RefSeq" id="WP_048673889.1">
    <property type="nucleotide sequence ID" value="NZ_CBTJ020000055.1"/>
</dbReference>
<keyword evidence="3" id="KW-1185">Reference proteome</keyword>
<evidence type="ECO:0000256" key="1">
    <source>
        <dbReference type="SAM" id="MobiDB-lite"/>
    </source>
</evidence>
<dbReference type="STRING" id="1400863.BN873_470010"/>
<dbReference type="Gene3D" id="1.25.40.10">
    <property type="entry name" value="Tetratricopeptide repeat domain"/>
    <property type="match status" value="1"/>
</dbReference>
<reference evidence="2" key="1">
    <citation type="submission" date="2013-07" db="EMBL/GenBank/DDBJ databases">
        <authorList>
            <person name="McIlroy S."/>
        </authorList>
    </citation>
    <scope>NUCLEOTIDE SEQUENCE [LARGE SCALE GENOMIC DNA]</scope>
    <source>
        <strain evidence="2">Run_A_D11</strain>
    </source>
</reference>
<feature type="region of interest" description="Disordered" evidence="1">
    <location>
        <begin position="245"/>
        <end position="395"/>
    </location>
</feature>
<protein>
    <submittedName>
        <fullName evidence="2">Uncharacterized protein</fullName>
    </submittedName>
</protein>
<gene>
    <name evidence="2" type="ORF">BN873_470010</name>
</gene>
<dbReference type="OrthoDB" id="9812349at2"/>
<organism evidence="2 3">
    <name type="scientific">Candidatus Competibacter denitrificans Run_A_D11</name>
    <dbReference type="NCBI Taxonomy" id="1400863"/>
    <lineage>
        <taxon>Bacteria</taxon>
        <taxon>Pseudomonadati</taxon>
        <taxon>Pseudomonadota</taxon>
        <taxon>Gammaproteobacteria</taxon>
        <taxon>Candidatus Competibacteraceae</taxon>
        <taxon>Candidatus Competibacter</taxon>
    </lineage>
</organism>
<sequence length="699" mass="74496">MDPTFKLTALGIQPQQDSQAVRRKLANFFQGGSREIDALIQRILTDEYVVLAENLPLNTGQNLLRMLTDSGLKCRLEPMRLTLAPLEKDTTHYQCPACGHRQAVATDGTDICERCGVVGHSYQAYTEKKEAFERERLQGLLTSKNRVRTEALKGRISKQQQKAEMELLTRVLRRAEKNIGISPWVKLKAALKFRTLGSALVAIGMGFLAWQHWGIDESIRPKTAVKPLFEISASSISDAVLKMEPVAPQEKQRTDTRSVSASPATNVAGEPAAGAAKPTAPLPVPTPSGRSEPSPVSAPSSTIAVSPSNDTGFGSKSAARVGTRTQPETSTAGALSTPQMGAVSTVESSPDAGHSASRMDSATNSSLLIEPDKLAPSEPQSPSTASIGPKTITPAATVTATPIPVTPDNARLMVEWARYQTEIGDTTTGLATLGRVAELLEEQPSRFSAEQLDSINHARVVAMGTIAMERYKEKAMTVAQDQWLQAARITNIIGSASERSLAYASLARSLNTSNATNAGDYFKRAGENARTITDPATRAVTLSALGRDLAATGRTDQAGEVFAQVKNIVADLSSQPSHLVALSTVAQHLAEAGATAAAKNLLQQLAGIKLQVPPPAMLQHRLQAQSALAHNLAVNGDADTARSEFTAVLSAAMAIKDQAMRDATLLYLAQMLVRAGDLTSADRIVADVLQKRIPPSSAR</sequence>
<evidence type="ECO:0000313" key="3">
    <source>
        <dbReference type="Proteomes" id="UP000035760"/>
    </source>
</evidence>
<feature type="compositionally biased region" description="Polar residues" evidence="1">
    <location>
        <begin position="297"/>
        <end position="314"/>
    </location>
</feature>